<feature type="signal peptide" evidence="1">
    <location>
        <begin position="1"/>
        <end position="16"/>
    </location>
</feature>
<feature type="chain" id="PRO_5037364323" evidence="1">
    <location>
        <begin position="17"/>
        <end position="351"/>
    </location>
</feature>
<keyword evidence="2" id="KW-1185">Reference proteome</keyword>
<protein>
    <submittedName>
        <fullName evidence="3">Uncharacterized protein</fullName>
    </submittedName>
</protein>
<reference evidence="3" key="1">
    <citation type="submission" date="2022-11" db="UniProtKB">
        <authorList>
            <consortium name="WormBaseParasite"/>
        </authorList>
    </citation>
    <scope>IDENTIFICATION</scope>
</reference>
<proteinExistence type="predicted"/>
<evidence type="ECO:0000313" key="3">
    <source>
        <dbReference type="WBParaSite" id="PSAMB.scaffold4840size13381.g25346.t1"/>
    </source>
</evidence>
<evidence type="ECO:0000313" key="2">
    <source>
        <dbReference type="Proteomes" id="UP000887566"/>
    </source>
</evidence>
<evidence type="ECO:0000256" key="1">
    <source>
        <dbReference type="SAM" id="SignalP"/>
    </source>
</evidence>
<name>A0A914WR82_9BILA</name>
<organism evidence="2 3">
    <name type="scientific">Plectus sambesii</name>
    <dbReference type="NCBI Taxonomy" id="2011161"/>
    <lineage>
        <taxon>Eukaryota</taxon>
        <taxon>Metazoa</taxon>
        <taxon>Ecdysozoa</taxon>
        <taxon>Nematoda</taxon>
        <taxon>Chromadorea</taxon>
        <taxon>Plectida</taxon>
        <taxon>Plectina</taxon>
        <taxon>Plectoidea</taxon>
        <taxon>Plectidae</taxon>
        <taxon>Plectus</taxon>
    </lineage>
</organism>
<dbReference type="AlphaFoldDB" id="A0A914WR82"/>
<dbReference type="Proteomes" id="UP000887566">
    <property type="component" value="Unplaced"/>
</dbReference>
<keyword evidence="1" id="KW-0732">Signal</keyword>
<sequence>MKILLLLSACIVSAASQCPNTQEAFHRYLMCIKGKLDGDYGNFESELQADERKAIDTCFASSLPSGQAQHRCVLSVRELEHHAWSKNGPMRDCALCLTFANAAIKALHQTSEGEIECIRTSLIHSLTKEASFCLQRTQGATFTALSNFPDLDEASFPHKDKIVKTTSDFIMAHSRLTFCSKRNPQFAAATSACMTKPFPGFLSKHCDAAASCSRAIPSNCAASVSSARAAACQCIAQGRAGLQKRVQNIGAIIRRAVAAGGSADQCVEDVSNSLVTPSNNWVQVIDGIIHKCVRKATPLSLESLFKVGCRKALTGKDGEAAKLDAGFDFLGSLVDAIADRAERFCDGAHCH</sequence>
<dbReference type="WBParaSite" id="PSAMB.scaffold4840size13381.g25346.t1">
    <property type="protein sequence ID" value="PSAMB.scaffold4840size13381.g25346.t1"/>
    <property type="gene ID" value="PSAMB.scaffold4840size13381.g25346"/>
</dbReference>
<accession>A0A914WR82</accession>